<dbReference type="PRINTS" id="PR00507">
    <property type="entry name" value="N12N6MTFRASE"/>
</dbReference>
<keyword evidence="3" id="KW-0489">Methyltransferase</keyword>
<evidence type="ECO:0000256" key="5">
    <source>
        <dbReference type="ARBA" id="ARBA00022691"/>
    </source>
</evidence>
<dbReference type="Pfam" id="PF07669">
    <property type="entry name" value="Eco57I"/>
    <property type="match status" value="1"/>
</dbReference>
<dbReference type="GO" id="GO:0006304">
    <property type="term" value="P:DNA modification"/>
    <property type="evidence" value="ECO:0007669"/>
    <property type="project" value="InterPro"/>
</dbReference>
<comment type="caution">
    <text evidence="9">The sequence shown here is derived from an EMBL/GenBank/DDBJ whole genome shotgun (WGS) entry which is preliminary data.</text>
</comment>
<accession>A0A840A520</accession>
<dbReference type="AlphaFoldDB" id="A0A840A520"/>
<proteinExistence type="inferred from homology"/>
<protein>
    <recommendedName>
        <fullName evidence="2">site-specific DNA-methyltransferase (adenine-specific)</fullName>
        <ecNumber evidence="2">2.1.1.72</ecNumber>
    </recommendedName>
</protein>
<dbReference type="Pfam" id="PF22837">
    <property type="entry name" value="M_Eco57I_C"/>
    <property type="match status" value="1"/>
</dbReference>
<evidence type="ECO:0000256" key="3">
    <source>
        <dbReference type="ARBA" id="ARBA00022603"/>
    </source>
</evidence>
<dbReference type="InterPro" id="IPR054520">
    <property type="entry name" value="M_Eco57I_C"/>
</dbReference>
<comment type="similarity">
    <text evidence="1">Belongs to the N(4)/N(6)-methyltransferase family.</text>
</comment>
<keyword evidence="5" id="KW-0949">S-adenosyl-L-methionine</keyword>
<evidence type="ECO:0000313" key="9">
    <source>
        <dbReference type="EMBL" id="MBB3896609.1"/>
    </source>
</evidence>
<dbReference type="Gene3D" id="3.40.50.150">
    <property type="entry name" value="Vaccinia Virus protein VP39"/>
    <property type="match status" value="1"/>
</dbReference>
<dbReference type="EMBL" id="JACIDJ010000001">
    <property type="protein sequence ID" value="MBB3896609.1"/>
    <property type="molecule type" value="Genomic_DNA"/>
</dbReference>
<dbReference type="PANTHER" id="PTHR33841:SF5">
    <property type="entry name" value="DNA METHYLASE (MODIFICATION METHYLASE) (METHYLTRANSFERASE)-RELATED"/>
    <property type="match status" value="1"/>
</dbReference>
<sequence>MRQEPFAPPLPVGPEREQLRTKGQFWTPAWVARGMVAWALQGTETLFDPAVGPGAFFDAGKYVGQLREASVKLKGAEIDSDQIAAGIAGGLSPDDYAAVTHGNYMSLKFDDLPCIVANPPYIRHHRMPPDEKLAYQENSSRIIGRKIDGRAGLHVHFLIKSLTELKKAGRLCYILPSDVCEGKYSDALWSWISQNFRINAAVTFRSSSSPFPGIDTNPIIICISNEEPAPEFVWAQVKEYNCSDFFDFFNSNFSNIAESISAKRRQTLEAIRTGLSRPPQMAINGIEFGKLFKVMRGIATGDNSFFFLTLRQIQFYGLETKYFRRGIARTRDHASPVLRHVDLDRLDEKGRPTYLLSFDARGKDIPASLLSYIRRGEDLGLPQRPLIAQRSPWYKMEQRVPPPWLFAYLGRRECRFIRNEAEALPLTGFLCIYQRDVLNISSSICEEILSDPDILTHLALVAKSYGQGSLKVEPRNLEKLMIPHEVLLRAGLSKY</sequence>
<dbReference type="InterPro" id="IPR029063">
    <property type="entry name" value="SAM-dependent_MTases_sf"/>
</dbReference>
<dbReference type="GO" id="GO:0032259">
    <property type="term" value="P:methylation"/>
    <property type="evidence" value="ECO:0007669"/>
    <property type="project" value="UniProtKB-KW"/>
</dbReference>
<evidence type="ECO:0000259" key="8">
    <source>
        <dbReference type="Pfam" id="PF22837"/>
    </source>
</evidence>
<dbReference type="InterPro" id="IPR050953">
    <property type="entry name" value="N4_N6_ade-DNA_methylase"/>
</dbReference>
<gene>
    <name evidence="9" type="ORF">GGQ83_000035</name>
</gene>
<reference evidence="9 10" key="1">
    <citation type="submission" date="2020-08" db="EMBL/GenBank/DDBJ databases">
        <title>Genomic Encyclopedia of Type Strains, Phase IV (KMG-IV): sequencing the most valuable type-strain genomes for metagenomic binning, comparative biology and taxonomic classification.</title>
        <authorList>
            <person name="Goeker M."/>
        </authorList>
    </citation>
    <scope>NUCLEOTIDE SEQUENCE [LARGE SCALE GENOMIC DNA]</scope>
    <source>
        <strain evidence="9 10">DSM 19979</strain>
    </source>
</reference>
<dbReference type="PANTHER" id="PTHR33841">
    <property type="entry name" value="DNA METHYLTRANSFERASE YEEA-RELATED"/>
    <property type="match status" value="1"/>
</dbReference>
<keyword evidence="10" id="KW-1185">Reference proteome</keyword>
<comment type="catalytic activity">
    <reaction evidence="6">
        <text>a 2'-deoxyadenosine in DNA + S-adenosyl-L-methionine = an N(6)-methyl-2'-deoxyadenosine in DNA + S-adenosyl-L-homocysteine + H(+)</text>
        <dbReference type="Rhea" id="RHEA:15197"/>
        <dbReference type="Rhea" id="RHEA-COMP:12418"/>
        <dbReference type="Rhea" id="RHEA-COMP:12419"/>
        <dbReference type="ChEBI" id="CHEBI:15378"/>
        <dbReference type="ChEBI" id="CHEBI:57856"/>
        <dbReference type="ChEBI" id="CHEBI:59789"/>
        <dbReference type="ChEBI" id="CHEBI:90615"/>
        <dbReference type="ChEBI" id="CHEBI:90616"/>
        <dbReference type="EC" id="2.1.1.72"/>
    </reaction>
</comment>
<dbReference type="GO" id="GO:0009007">
    <property type="term" value="F:site-specific DNA-methyltransferase (adenine-specific) activity"/>
    <property type="evidence" value="ECO:0007669"/>
    <property type="project" value="UniProtKB-EC"/>
</dbReference>
<organism evidence="9 10">
    <name type="scientific">Roseococcus suduntuyensis</name>
    <dbReference type="NCBI Taxonomy" id="455361"/>
    <lineage>
        <taxon>Bacteria</taxon>
        <taxon>Pseudomonadati</taxon>
        <taxon>Pseudomonadota</taxon>
        <taxon>Alphaproteobacteria</taxon>
        <taxon>Acetobacterales</taxon>
        <taxon>Roseomonadaceae</taxon>
        <taxon>Roseococcus</taxon>
    </lineage>
</organism>
<name>A0A840A520_9PROT</name>
<evidence type="ECO:0000313" key="10">
    <source>
        <dbReference type="Proteomes" id="UP000553193"/>
    </source>
</evidence>
<evidence type="ECO:0000256" key="6">
    <source>
        <dbReference type="ARBA" id="ARBA00047942"/>
    </source>
</evidence>
<dbReference type="Proteomes" id="UP000553193">
    <property type="component" value="Unassembled WGS sequence"/>
</dbReference>
<keyword evidence="4" id="KW-0808">Transferase</keyword>
<evidence type="ECO:0000256" key="4">
    <source>
        <dbReference type="ARBA" id="ARBA00022679"/>
    </source>
</evidence>
<evidence type="ECO:0000256" key="1">
    <source>
        <dbReference type="ARBA" id="ARBA00006594"/>
    </source>
</evidence>
<dbReference type="RefSeq" id="WP_184381584.1">
    <property type="nucleotide sequence ID" value="NZ_JACIDJ010000001.1"/>
</dbReference>
<feature type="domain" description="Type II methyltransferase M.Eco57I C-terminal" evidence="8">
    <location>
        <begin position="287"/>
        <end position="484"/>
    </location>
</feature>
<dbReference type="InterPro" id="IPR011639">
    <property type="entry name" value="MethylTrfase_TaqI-like_dom"/>
</dbReference>
<evidence type="ECO:0000256" key="2">
    <source>
        <dbReference type="ARBA" id="ARBA00011900"/>
    </source>
</evidence>
<dbReference type="EC" id="2.1.1.72" evidence="2"/>
<evidence type="ECO:0000259" key="7">
    <source>
        <dbReference type="Pfam" id="PF07669"/>
    </source>
</evidence>
<dbReference type="SUPFAM" id="SSF53335">
    <property type="entry name" value="S-adenosyl-L-methionine-dependent methyltransferases"/>
    <property type="match status" value="1"/>
</dbReference>
<feature type="domain" description="Type II methyltransferase M.TaqI-like" evidence="7">
    <location>
        <begin position="114"/>
        <end position="208"/>
    </location>
</feature>